<feature type="non-terminal residue" evidence="2">
    <location>
        <position position="1"/>
    </location>
</feature>
<sequence length="49" mass="5758">QLRPDPPDLHQILQIDPDTLRQETLVDPDLARLRQPDLARQTFGNQEKR</sequence>
<reference evidence="2" key="1">
    <citation type="submission" date="2022-03" db="EMBL/GenBank/DDBJ databases">
        <authorList>
            <person name="Alioto T."/>
            <person name="Alioto T."/>
            <person name="Gomez Garrido J."/>
        </authorList>
    </citation>
    <scope>NUCLEOTIDE SEQUENCE</scope>
</reference>
<keyword evidence="3" id="KW-1185">Reference proteome</keyword>
<evidence type="ECO:0000313" key="2">
    <source>
        <dbReference type="EMBL" id="CAH2252652.1"/>
    </source>
</evidence>
<proteinExistence type="predicted"/>
<feature type="region of interest" description="Disordered" evidence="1">
    <location>
        <begin position="26"/>
        <end position="49"/>
    </location>
</feature>
<evidence type="ECO:0000256" key="1">
    <source>
        <dbReference type="SAM" id="MobiDB-lite"/>
    </source>
</evidence>
<accession>A0AAD1RG68</accession>
<dbReference type="EMBL" id="OW240913">
    <property type="protein sequence ID" value="CAH2252652.1"/>
    <property type="molecule type" value="Genomic_DNA"/>
</dbReference>
<dbReference type="Proteomes" id="UP001295444">
    <property type="component" value="Chromosome 02"/>
</dbReference>
<evidence type="ECO:0000313" key="3">
    <source>
        <dbReference type="Proteomes" id="UP001295444"/>
    </source>
</evidence>
<protein>
    <submittedName>
        <fullName evidence="2">Uncharacterized protein</fullName>
    </submittedName>
</protein>
<dbReference type="AlphaFoldDB" id="A0AAD1RG68"/>
<gene>
    <name evidence="2" type="ORF">PECUL_23A047720</name>
</gene>
<organism evidence="2 3">
    <name type="scientific">Pelobates cultripes</name>
    <name type="common">Western spadefoot toad</name>
    <dbReference type="NCBI Taxonomy" id="61616"/>
    <lineage>
        <taxon>Eukaryota</taxon>
        <taxon>Metazoa</taxon>
        <taxon>Chordata</taxon>
        <taxon>Craniata</taxon>
        <taxon>Vertebrata</taxon>
        <taxon>Euteleostomi</taxon>
        <taxon>Amphibia</taxon>
        <taxon>Batrachia</taxon>
        <taxon>Anura</taxon>
        <taxon>Pelobatoidea</taxon>
        <taxon>Pelobatidae</taxon>
        <taxon>Pelobates</taxon>
    </lineage>
</organism>
<name>A0AAD1RG68_PELCU</name>
<feature type="non-terminal residue" evidence="2">
    <location>
        <position position="49"/>
    </location>
</feature>